<reference evidence="2 3" key="1">
    <citation type="submission" date="2024-01" db="EMBL/GenBank/DDBJ databases">
        <title>Genome assemblies of Stephania.</title>
        <authorList>
            <person name="Yang L."/>
        </authorList>
    </citation>
    <scope>NUCLEOTIDE SEQUENCE [LARGE SCALE GENOMIC DNA]</scope>
    <source>
        <strain evidence="2">JXDWG</strain>
        <tissue evidence="2">Leaf</tissue>
    </source>
</reference>
<dbReference type="AlphaFoldDB" id="A0AAP0FA04"/>
<evidence type="ECO:0000313" key="3">
    <source>
        <dbReference type="Proteomes" id="UP001419268"/>
    </source>
</evidence>
<evidence type="ECO:0000313" key="2">
    <source>
        <dbReference type="EMBL" id="KAK9105363.1"/>
    </source>
</evidence>
<protein>
    <submittedName>
        <fullName evidence="2">Uncharacterized protein</fullName>
    </submittedName>
</protein>
<organism evidence="2 3">
    <name type="scientific">Stephania cephalantha</name>
    <dbReference type="NCBI Taxonomy" id="152367"/>
    <lineage>
        <taxon>Eukaryota</taxon>
        <taxon>Viridiplantae</taxon>
        <taxon>Streptophyta</taxon>
        <taxon>Embryophyta</taxon>
        <taxon>Tracheophyta</taxon>
        <taxon>Spermatophyta</taxon>
        <taxon>Magnoliopsida</taxon>
        <taxon>Ranunculales</taxon>
        <taxon>Menispermaceae</taxon>
        <taxon>Menispermoideae</taxon>
        <taxon>Cissampelideae</taxon>
        <taxon>Stephania</taxon>
    </lineage>
</organism>
<dbReference type="EMBL" id="JBBNAG010000009">
    <property type="protein sequence ID" value="KAK9105363.1"/>
    <property type="molecule type" value="Genomic_DNA"/>
</dbReference>
<feature type="compositionally biased region" description="Polar residues" evidence="1">
    <location>
        <begin position="81"/>
        <end position="95"/>
    </location>
</feature>
<proteinExistence type="predicted"/>
<accession>A0AAP0FA04</accession>
<keyword evidence="3" id="KW-1185">Reference proteome</keyword>
<feature type="compositionally biased region" description="Polar residues" evidence="1">
    <location>
        <begin position="135"/>
        <end position="148"/>
    </location>
</feature>
<dbReference type="Proteomes" id="UP001419268">
    <property type="component" value="Unassembled WGS sequence"/>
</dbReference>
<feature type="region of interest" description="Disordered" evidence="1">
    <location>
        <begin position="1"/>
        <end position="95"/>
    </location>
</feature>
<feature type="region of interest" description="Disordered" evidence="1">
    <location>
        <begin position="108"/>
        <end position="164"/>
    </location>
</feature>
<name>A0AAP0FA04_9MAGN</name>
<feature type="compositionally biased region" description="Basic and acidic residues" evidence="1">
    <location>
        <begin position="7"/>
        <end position="27"/>
    </location>
</feature>
<gene>
    <name evidence="2" type="ORF">Scep_022207</name>
</gene>
<sequence>MYIASPMHHDDDGGGHSDGEGDYHAYGDNDDDNGENNNDNDNGGGTVKYDYGHDGGGGGDDDTDDSMASDASSGPCHDSMYFSNDDSNSKYSSCPCNKNEKVIMRNIGSKRGTVEERKKSGLDKRGGGSQLVVPKTSNINVNTSTVPSSAAKARKPKWMSKGNN</sequence>
<comment type="caution">
    <text evidence="2">The sequence shown here is derived from an EMBL/GenBank/DDBJ whole genome shotgun (WGS) entry which is preliminary data.</text>
</comment>
<feature type="compositionally biased region" description="Basic and acidic residues" evidence="1">
    <location>
        <begin position="112"/>
        <end position="126"/>
    </location>
</feature>
<evidence type="ECO:0000256" key="1">
    <source>
        <dbReference type="SAM" id="MobiDB-lite"/>
    </source>
</evidence>